<dbReference type="InterPro" id="IPR003593">
    <property type="entry name" value="AAA+_ATPase"/>
</dbReference>
<dbReference type="InterPro" id="IPR027417">
    <property type="entry name" value="P-loop_NTPase"/>
</dbReference>
<evidence type="ECO:0000313" key="2">
    <source>
        <dbReference type="EMBL" id="VYT68301.1"/>
    </source>
</evidence>
<dbReference type="AlphaFoldDB" id="A0A6N2YN50"/>
<reference evidence="2" key="1">
    <citation type="submission" date="2019-11" db="EMBL/GenBank/DDBJ databases">
        <authorList>
            <person name="Feng L."/>
        </authorList>
    </citation>
    <scope>NUCLEOTIDE SEQUENCE</scope>
    <source>
        <strain evidence="2">CTertiumLFYP3</strain>
    </source>
</reference>
<dbReference type="Pfam" id="PF07728">
    <property type="entry name" value="AAA_5"/>
    <property type="match status" value="1"/>
</dbReference>
<dbReference type="EMBL" id="CACRTO010000005">
    <property type="protein sequence ID" value="VYT68301.1"/>
    <property type="molecule type" value="Genomic_DNA"/>
</dbReference>
<name>A0A6N2YN50_9CLOT</name>
<dbReference type="Gene3D" id="3.40.50.300">
    <property type="entry name" value="P-loop containing nucleotide triphosphate hydrolases"/>
    <property type="match status" value="1"/>
</dbReference>
<dbReference type="InterPro" id="IPR011704">
    <property type="entry name" value="ATPase_dyneun-rel_AAA"/>
</dbReference>
<dbReference type="RefSeq" id="WP_156624516.1">
    <property type="nucleotide sequence ID" value="NZ_CACRTO010000005.1"/>
</dbReference>
<dbReference type="EC" id="3.1.21.-" evidence="2"/>
<dbReference type="GO" id="GO:0016887">
    <property type="term" value="F:ATP hydrolysis activity"/>
    <property type="evidence" value="ECO:0007669"/>
    <property type="project" value="InterPro"/>
</dbReference>
<dbReference type="SUPFAM" id="SSF52540">
    <property type="entry name" value="P-loop containing nucleoside triphosphate hydrolases"/>
    <property type="match status" value="1"/>
</dbReference>
<sequence>MSIEEIKDKVSNFLMGLDLVISNKTLSYTGYKVNSKLFAQAHFNRSNINIYVNKKYLEESDIKALNIEIMPDKYNWTLNSKIDINELSNLEKVFEILLKCYEATKNEYEERLKEKIHLSIKNNEDYIQKYMYMEEYAFEKLLTKWNEYISFKISNSNLDELKSDMETLNSFSSGDFIKKYENNEEKYNFLKLIYEVVAYADKNSYNKLVYNKYDDKRVLALTFVRQNRWIESLISYKKYNDLNKVPEVIRNVIMYILSPEDKLAAFKNDKLKQFINLLVPDKIVEKNYDTLCSIIYEKLNKYNIEVRNNKNKGIVYAHIMFSKEIISLWDKEINYFKIQPYKGTNLDKENISNKLNENILVLNTKKINLVSNINNIFYAIDNNNRILFLGAFNGNVSEKEGLYYYEFTKIKETDKYTNELDNTKDWGNKFSSKQVISVKEEYKKAYELEVINNVFEIDIDTILDNLKENSNNYPASANIEIEDENNGDYKPFEKEITTPLNIILYGPPGTGKTYNTINYAVSIVENKEIDEIINEAKNNRESVFNRYKKYLSEKRIVFTTFHQNYSYEDFIQGIKANINNTDQLSFIKEDGIFKDLVERAKNDLNHLYVMIIDEINRGNISRVFGELITLIEEDKRLGQANETILTLPSKESFGVPPNLYIIGTMNTADKSIANIDIALRRRFDFVPMYPDYDLIPSFEHILRSINNEIYTKKRSADFLIGHAFFINKNLEDIDKIINNKIIPLLNEYFYMDSEDVIEILDKAGIKIIQNINTFQLEYDGIEE</sequence>
<dbReference type="GO" id="GO:0005524">
    <property type="term" value="F:ATP binding"/>
    <property type="evidence" value="ECO:0007669"/>
    <property type="project" value="InterPro"/>
</dbReference>
<proteinExistence type="predicted"/>
<dbReference type="SMART" id="SM00382">
    <property type="entry name" value="AAA"/>
    <property type="match status" value="1"/>
</dbReference>
<dbReference type="PANTHER" id="PTHR37291">
    <property type="entry name" value="5-METHYLCYTOSINE-SPECIFIC RESTRICTION ENZYME B"/>
    <property type="match status" value="1"/>
</dbReference>
<protein>
    <submittedName>
        <fullName evidence="2">5-methylcytosine-specific restriction enzyme B</fullName>
        <ecNumber evidence="2">3.1.21.-</ecNumber>
    </submittedName>
</protein>
<feature type="domain" description="AAA+ ATPase" evidence="1">
    <location>
        <begin position="498"/>
        <end position="693"/>
    </location>
</feature>
<evidence type="ECO:0000259" key="1">
    <source>
        <dbReference type="SMART" id="SM00382"/>
    </source>
</evidence>
<gene>
    <name evidence="2" type="primary">mcrB</name>
    <name evidence="2" type="ORF">CTLFYP3_00427</name>
</gene>
<dbReference type="PANTHER" id="PTHR37291:SF1">
    <property type="entry name" value="TYPE IV METHYL-DIRECTED RESTRICTION ENZYME ECOKMCRB SUBUNIT"/>
    <property type="match status" value="1"/>
</dbReference>
<organism evidence="2">
    <name type="scientific">Clostridium tertium</name>
    <dbReference type="NCBI Taxonomy" id="1559"/>
    <lineage>
        <taxon>Bacteria</taxon>
        <taxon>Bacillati</taxon>
        <taxon>Bacillota</taxon>
        <taxon>Clostridia</taxon>
        <taxon>Eubacteriales</taxon>
        <taxon>Clostridiaceae</taxon>
        <taxon>Clostridium</taxon>
    </lineage>
</organism>
<accession>A0A6N2YN50</accession>
<keyword evidence="2" id="KW-0378">Hydrolase</keyword>
<dbReference type="InterPro" id="IPR052934">
    <property type="entry name" value="Methyl-DNA_Rec/Restrict_Enz"/>
</dbReference>